<feature type="transmembrane region" description="Helical" evidence="5">
    <location>
        <begin position="275"/>
        <end position="296"/>
    </location>
</feature>
<dbReference type="NCBIfam" id="TIGR01770">
    <property type="entry name" value="NDH_I_N"/>
    <property type="match status" value="1"/>
</dbReference>
<reference evidence="8 9" key="1">
    <citation type="submission" date="2017-10" db="EMBL/GenBank/DDBJ databases">
        <title>Bacillus sp. nov., a halophilic bacterium isolated from a Keqin Lake.</title>
        <authorList>
            <person name="Wang H."/>
        </authorList>
    </citation>
    <scope>NUCLEOTIDE SEQUENCE [LARGE SCALE GENOMIC DNA]</scope>
    <source>
        <strain evidence="8 9">KCTC 13187</strain>
    </source>
</reference>
<feature type="domain" description="NADH:quinone oxidoreductase/Mrp antiporter transmembrane" evidence="7">
    <location>
        <begin position="125"/>
        <end position="422"/>
    </location>
</feature>
<feature type="transmembrane region" description="Helical" evidence="5">
    <location>
        <begin position="78"/>
        <end position="97"/>
    </location>
</feature>
<evidence type="ECO:0000313" key="9">
    <source>
        <dbReference type="Proteomes" id="UP000281498"/>
    </source>
</evidence>
<dbReference type="InterPro" id="IPR001750">
    <property type="entry name" value="ND/Mrp_TM"/>
</dbReference>
<feature type="transmembrane region" description="Helical" evidence="5">
    <location>
        <begin position="446"/>
        <end position="469"/>
    </location>
</feature>
<accession>A0A3A9K707</accession>
<keyword evidence="5" id="KW-1003">Cell membrane</keyword>
<dbReference type="GO" id="GO:0050136">
    <property type="term" value="F:NADH dehydrogenase (quinone) (non-electrogenic) activity"/>
    <property type="evidence" value="ECO:0007669"/>
    <property type="project" value="UniProtKB-UniRule"/>
</dbReference>
<feature type="transmembrane region" description="Helical" evidence="5">
    <location>
        <begin position="203"/>
        <end position="230"/>
    </location>
</feature>
<dbReference type="HAMAP" id="MF_00445">
    <property type="entry name" value="NDH1_NuoN_1"/>
    <property type="match status" value="1"/>
</dbReference>
<protein>
    <recommendedName>
        <fullName evidence="5">NADH-quinone oxidoreductase subunit N</fullName>
        <ecNumber evidence="5">7.1.1.-</ecNumber>
    </recommendedName>
    <alternativeName>
        <fullName evidence="5">NADH dehydrogenase I subunit N</fullName>
    </alternativeName>
    <alternativeName>
        <fullName evidence="5">NDH-1 subunit N</fullName>
    </alternativeName>
</protein>
<dbReference type="Pfam" id="PF00361">
    <property type="entry name" value="Proton_antipo_M"/>
    <property type="match status" value="1"/>
</dbReference>
<comment type="function">
    <text evidence="5">NDH-1 shuttles electrons from NADH, via FMN and iron-sulfur (Fe-S) centers, to quinones in the respiratory chain. The immediate electron acceptor for the enzyme in this species is believed to be a menaquinone. Couples the redox reaction to proton translocation (for every two electrons transferred, four hydrogen ions are translocated across the cytoplasmic membrane), and thus conserves the redox energy in a proton gradient.</text>
</comment>
<dbReference type="GO" id="GO:0048038">
    <property type="term" value="F:quinone binding"/>
    <property type="evidence" value="ECO:0007669"/>
    <property type="project" value="UniProtKB-KW"/>
</dbReference>
<evidence type="ECO:0000256" key="2">
    <source>
        <dbReference type="ARBA" id="ARBA00022692"/>
    </source>
</evidence>
<keyword evidence="3 5" id="KW-1133">Transmembrane helix</keyword>
<feature type="transmembrane region" description="Helical" evidence="5">
    <location>
        <begin position="242"/>
        <end position="263"/>
    </location>
</feature>
<dbReference type="PANTHER" id="PTHR22773">
    <property type="entry name" value="NADH DEHYDROGENASE"/>
    <property type="match status" value="1"/>
</dbReference>
<dbReference type="EMBL" id="PDOE01000002">
    <property type="protein sequence ID" value="RKL68019.1"/>
    <property type="molecule type" value="Genomic_DNA"/>
</dbReference>
<dbReference type="OrthoDB" id="9811718at2"/>
<comment type="catalytic activity">
    <reaction evidence="5">
        <text>a quinone + NADH + 5 H(+)(in) = a quinol + NAD(+) + 4 H(+)(out)</text>
        <dbReference type="Rhea" id="RHEA:57888"/>
        <dbReference type="ChEBI" id="CHEBI:15378"/>
        <dbReference type="ChEBI" id="CHEBI:24646"/>
        <dbReference type="ChEBI" id="CHEBI:57540"/>
        <dbReference type="ChEBI" id="CHEBI:57945"/>
        <dbReference type="ChEBI" id="CHEBI:132124"/>
    </reaction>
</comment>
<dbReference type="RefSeq" id="WP_110938358.1">
    <property type="nucleotide sequence ID" value="NZ_KZ614147.1"/>
</dbReference>
<feature type="transmembrane region" description="Helical" evidence="5">
    <location>
        <begin position="303"/>
        <end position="324"/>
    </location>
</feature>
<evidence type="ECO:0000256" key="6">
    <source>
        <dbReference type="RuleBase" id="RU000320"/>
    </source>
</evidence>
<dbReference type="GO" id="GO:0042773">
    <property type="term" value="P:ATP synthesis coupled electron transport"/>
    <property type="evidence" value="ECO:0007669"/>
    <property type="project" value="InterPro"/>
</dbReference>
<feature type="transmembrane region" description="Helical" evidence="5">
    <location>
        <begin position="40"/>
        <end position="58"/>
    </location>
</feature>
<feature type="transmembrane region" description="Helical" evidence="5">
    <location>
        <begin position="106"/>
        <end position="123"/>
    </location>
</feature>
<keyword evidence="2 5" id="KW-0812">Transmembrane</keyword>
<organism evidence="8 9">
    <name type="scientific">Salipaludibacillus neizhouensis</name>
    <dbReference type="NCBI Taxonomy" id="885475"/>
    <lineage>
        <taxon>Bacteria</taxon>
        <taxon>Bacillati</taxon>
        <taxon>Bacillota</taxon>
        <taxon>Bacilli</taxon>
        <taxon>Bacillales</taxon>
        <taxon>Bacillaceae</taxon>
    </lineage>
</organism>
<name>A0A3A9K707_9BACI</name>
<dbReference type="AlphaFoldDB" id="A0A3A9K707"/>
<keyword evidence="5" id="KW-1278">Translocase</keyword>
<sequence length="487" mass="53100">MIVLETDWSLMTPEISLAALALLVFTIDFMTGIHGKKPFIGRLAVLSLLVTAVLVILLNPGGGSIGDLFLVDPFARLFKLIILIGVAMVIMISMYYLDRNPEVYQGEYYSIMMFAALGAMLMVSSADLITLFIGLEILSISSYVLAGFKKHHRHSTEAALKYVILGGTASAFILYGMSFLYGLTGSTSLVEIGQAMPVLFQQYPALVGMSFLFMLVGFGFKISIVPFHMWAPDVYQGSPTPVTAFLTVVSKLAGFAIVIRIFTLAFGFEGIHGEWSFILAVMAAITMITGNFIALTQNNVKRLMAYSGIAQAGYLLVPFAVVLGDFSSTVIVFYSVAYLMMTLGAFAVITLVTEDSGMTDISSFAGLYYRSPYMAIAMTVFLVSLGGLPLTAGFIGKVNIFILAAAGDMLWLAIIMILTSVVSFYYYFGFIKQMFMTEPRPNDKELFVPGGLLTVVTVSLAVVLLLGIAPNLLLDIFNQYNWMPSFN</sequence>
<feature type="transmembrane region" description="Helical" evidence="5">
    <location>
        <begin position="401"/>
        <end position="426"/>
    </location>
</feature>
<comment type="subunit">
    <text evidence="5">NDH-1 is composed of 14 different subunits. Subunits NuoA, H, J, K, L, M, N constitute the membrane sector of the complex.</text>
</comment>
<dbReference type="GO" id="GO:0008137">
    <property type="term" value="F:NADH dehydrogenase (ubiquinone) activity"/>
    <property type="evidence" value="ECO:0007669"/>
    <property type="project" value="InterPro"/>
</dbReference>
<feature type="transmembrane region" description="Helical" evidence="5">
    <location>
        <begin position="373"/>
        <end position="395"/>
    </location>
</feature>
<comment type="subcellular location">
    <subcellularLocation>
        <location evidence="1 5">Cell membrane</location>
        <topology evidence="1 5">Multi-pass membrane protein</topology>
    </subcellularLocation>
    <subcellularLocation>
        <location evidence="6">Membrane</location>
        <topology evidence="6">Multi-pass membrane protein</topology>
    </subcellularLocation>
</comment>
<evidence type="ECO:0000259" key="7">
    <source>
        <dbReference type="Pfam" id="PF00361"/>
    </source>
</evidence>
<evidence type="ECO:0000256" key="4">
    <source>
        <dbReference type="ARBA" id="ARBA00023136"/>
    </source>
</evidence>
<keyword evidence="5" id="KW-0874">Quinone</keyword>
<keyword evidence="5" id="KW-0520">NAD</keyword>
<comment type="similarity">
    <text evidence="5">Belongs to the complex I subunit 2 family.</text>
</comment>
<evidence type="ECO:0000256" key="3">
    <source>
        <dbReference type="ARBA" id="ARBA00022989"/>
    </source>
</evidence>
<keyword evidence="9" id="KW-1185">Reference proteome</keyword>
<keyword evidence="5" id="KW-0813">Transport</keyword>
<dbReference type="InterPro" id="IPR010096">
    <property type="entry name" value="NADH-Q_OxRdtase_suN/2"/>
</dbReference>
<dbReference type="Proteomes" id="UP000281498">
    <property type="component" value="Unassembled WGS sequence"/>
</dbReference>
<dbReference type="EC" id="7.1.1.-" evidence="5"/>
<feature type="transmembrane region" description="Helical" evidence="5">
    <location>
        <begin position="129"/>
        <end position="148"/>
    </location>
</feature>
<evidence type="ECO:0000313" key="8">
    <source>
        <dbReference type="EMBL" id="RKL68019.1"/>
    </source>
</evidence>
<evidence type="ECO:0000256" key="5">
    <source>
        <dbReference type="HAMAP-Rule" id="MF_00445"/>
    </source>
</evidence>
<feature type="transmembrane region" description="Helical" evidence="5">
    <location>
        <begin position="330"/>
        <end position="352"/>
    </location>
</feature>
<dbReference type="GO" id="GO:0005886">
    <property type="term" value="C:plasma membrane"/>
    <property type="evidence" value="ECO:0007669"/>
    <property type="project" value="UniProtKB-SubCell"/>
</dbReference>
<proteinExistence type="inferred from homology"/>
<feature type="transmembrane region" description="Helical" evidence="5">
    <location>
        <begin position="15"/>
        <end position="33"/>
    </location>
</feature>
<keyword evidence="4 5" id="KW-0472">Membrane</keyword>
<feature type="transmembrane region" description="Helical" evidence="5">
    <location>
        <begin position="160"/>
        <end position="183"/>
    </location>
</feature>
<comment type="caution">
    <text evidence="8">The sequence shown here is derived from an EMBL/GenBank/DDBJ whole genome shotgun (WGS) entry which is preliminary data.</text>
</comment>
<gene>
    <name evidence="5" type="primary">nuoN</name>
    <name evidence="8" type="ORF">CR203_05825</name>
</gene>
<evidence type="ECO:0000256" key="1">
    <source>
        <dbReference type="ARBA" id="ARBA00004651"/>
    </source>
</evidence>